<evidence type="ECO:0000256" key="9">
    <source>
        <dbReference type="SAM" id="Phobius"/>
    </source>
</evidence>
<evidence type="ECO:0000256" key="5">
    <source>
        <dbReference type="ARBA" id="ARBA00022679"/>
    </source>
</evidence>
<dbReference type="InterPro" id="IPR017475">
    <property type="entry name" value="EPS_sugar_tfrase"/>
</dbReference>
<evidence type="ECO:0000256" key="8">
    <source>
        <dbReference type="ARBA" id="ARBA00023136"/>
    </source>
</evidence>
<name>A0A9E8ZHT1_9CYAN</name>
<gene>
    <name evidence="11" type="primary">wbaP</name>
    <name evidence="11" type="ORF">OXH18_08325</name>
</gene>
<feature type="transmembrane region" description="Helical" evidence="9">
    <location>
        <begin position="285"/>
        <end position="310"/>
    </location>
</feature>
<dbReference type="InterPro" id="IPR036291">
    <property type="entry name" value="NAD(P)-bd_dom_sf"/>
</dbReference>
<dbReference type="Pfam" id="PF13727">
    <property type="entry name" value="CoA_binding_3"/>
    <property type="match status" value="1"/>
</dbReference>
<dbReference type="AlphaFoldDB" id="A0A9E8ZHT1"/>
<dbReference type="KEGG" id="tsin:OXH18_08325"/>
<feature type="transmembrane region" description="Helical" evidence="9">
    <location>
        <begin position="122"/>
        <end position="140"/>
    </location>
</feature>
<proteinExistence type="inferred from homology"/>
<dbReference type="GO" id="GO:0016780">
    <property type="term" value="F:phosphotransferase activity, for other substituted phosphate groups"/>
    <property type="evidence" value="ECO:0007669"/>
    <property type="project" value="TreeGrafter"/>
</dbReference>
<comment type="similarity">
    <text evidence="3">Belongs to the bacterial sugar transferase family.</text>
</comment>
<dbReference type="RefSeq" id="WP_268612053.1">
    <property type="nucleotide sequence ID" value="NZ_CP113797.1"/>
</dbReference>
<feature type="domain" description="Bacterial sugar transferase" evidence="10">
    <location>
        <begin position="284"/>
        <end position="476"/>
    </location>
</feature>
<evidence type="ECO:0000313" key="12">
    <source>
        <dbReference type="Proteomes" id="UP001163152"/>
    </source>
</evidence>
<keyword evidence="8 9" id="KW-0472">Membrane</keyword>
<dbReference type="GO" id="GO:0005886">
    <property type="term" value="C:plasma membrane"/>
    <property type="evidence" value="ECO:0007669"/>
    <property type="project" value="UniProtKB-SubCell"/>
</dbReference>
<accession>A0A9E8ZHT1</accession>
<protein>
    <submittedName>
        <fullName evidence="11">Undecaprenyl-phosphate galactose phosphotransferase WbaP</fullName>
    </submittedName>
</protein>
<dbReference type="InterPro" id="IPR017472">
    <property type="entry name" value="Undecaprenyl-P_galact_Ptfrase"/>
</dbReference>
<evidence type="ECO:0000256" key="4">
    <source>
        <dbReference type="ARBA" id="ARBA00022475"/>
    </source>
</evidence>
<dbReference type="PANTHER" id="PTHR30576">
    <property type="entry name" value="COLANIC BIOSYNTHESIS UDP-GLUCOSE LIPID CARRIER TRANSFERASE"/>
    <property type="match status" value="1"/>
</dbReference>
<reference evidence="11" key="1">
    <citation type="submission" date="2022-12" db="EMBL/GenBank/DDBJ databases">
        <title>Polyphasic identification of a Novel Hot-Spring Cyanobacterium Ocullathermofonsia sinensis gen nov. sp. nov. and Genomic Insights on its Adaptations to the Thermal Habitat.</title>
        <authorList>
            <person name="Daroch M."/>
            <person name="Tang J."/>
            <person name="Jiang Y."/>
        </authorList>
    </citation>
    <scope>NUCLEOTIDE SEQUENCE</scope>
    <source>
        <strain evidence="11">PKUAC-SCTA174</strain>
    </source>
</reference>
<dbReference type="Pfam" id="PF02397">
    <property type="entry name" value="Bac_transf"/>
    <property type="match status" value="1"/>
</dbReference>
<evidence type="ECO:0000259" key="10">
    <source>
        <dbReference type="Pfam" id="PF02397"/>
    </source>
</evidence>
<evidence type="ECO:0000256" key="3">
    <source>
        <dbReference type="ARBA" id="ARBA00006464"/>
    </source>
</evidence>
<dbReference type="PANTHER" id="PTHR30576:SF4">
    <property type="entry name" value="UNDECAPRENYL-PHOSPHATE GALACTOSE PHOSPHOTRANSFERASE"/>
    <property type="match status" value="1"/>
</dbReference>
<dbReference type="Proteomes" id="UP001163152">
    <property type="component" value="Chromosome"/>
</dbReference>
<evidence type="ECO:0000256" key="1">
    <source>
        <dbReference type="ARBA" id="ARBA00004141"/>
    </source>
</evidence>
<organism evidence="11 12">
    <name type="scientific">Thermocoleostomius sinensis A174</name>
    <dbReference type="NCBI Taxonomy" id="2016057"/>
    <lineage>
        <taxon>Bacteria</taxon>
        <taxon>Bacillati</taxon>
        <taxon>Cyanobacteriota</taxon>
        <taxon>Cyanophyceae</taxon>
        <taxon>Oculatellales</taxon>
        <taxon>Oculatellaceae</taxon>
        <taxon>Thermocoleostomius</taxon>
    </lineage>
</organism>
<feature type="transmembrane region" description="Helical" evidence="9">
    <location>
        <begin position="21"/>
        <end position="45"/>
    </location>
</feature>
<dbReference type="NCBIfam" id="TIGR03025">
    <property type="entry name" value="EPS_sugtrans"/>
    <property type="match status" value="1"/>
</dbReference>
<keyword evidence="7 9" id="KW-1133">Transmembrane helix</keyword>
<evidence type="ECO:0000313" key="11">
    <source>
        <dbReference type="EMBL" id="WAL61977.1"/>
    </source>
</evidence>
<dbReference type="EMBL" id="CP113797">
    <property type="protein sequence ID" value="WAL61977.1"/>
    <property type="molecule type" value="Genomic_DNA"/>
</dbReference>
<dbReference type="InterPro" id="IPR003362">
    <property type="entry name" value="Bact_transf"/>
</dbReference>
<dbReference type="NCBIfam" id="TIGR03022">
    <property type="entry name" value="WbaP_sugtrans"/>
    <property type="match status" value="1"/>
</dbReference>
<feature type="transmembrane region" description="Helical" evidence="9">
    <location>
        <begin position="90"/>
        <end position="110"/>
    </location>
</feature>
<keyword evidence="4" id="KW-1003">Cell membrane</keyword>
<keyword evidence="5" id="KW-0808">Transferase</keyword>
<keyword evidence="6 9" id="KW-0812">Transmembrane</keyword>
<dbReference type="SUPFAM" id="SSF51735">
    <property type="entry name" value="NAD(P)-binding Rossmann-fold domains"/>
    <property type="match status" value="1"/>
</dbReference>
<sequence>MQLNRTLRPAISALGISTRPLPTFLLMIGSDLLALGLAGVLSIYSRLWLFEEQFNPSLYWQLTPGLGLFIATYAIMGLYPGVAISPVDELRWTSLSTTLMYLTLTAMLLLGRDGEVYDRGVFVLSWLLSIVLVLVGRALVRSLFAHRRWWGYPVIVLGAGKTGDMVIRTLRHRPSIGLKPVLVLDDNPDKHGVLQGIPVVGGVALAPKLARRRNIPYAIVAMPGVPRDRLLTLIERYGTAFPHLLIIPDLFEFSSLWVSAKDMGGILGLEVRQTLLLPGPRLAKFLIDLVATLIGGLVILPLIGVIALLIRLDSPGPIFYSQLRIGQNGQHFKAWKFRTMIRNADEALQAYLDRHPDLREAWERDQKLRRDPRITRIGGFLRRTSLDELPQLWNVLRGEMSLVGPRPIVDEEVQKYGNKFELYKKVLPGLTGLWQISGRNNITYEERVSLDAYYVRNWSVWLDVYILLRTIWVVVKGEGAY</sequence>
<feature type="transmembrane region" description="Helical" evidence="9">
    <location>
        <begin position="57"/>
        <end position="78"/>
    </location>
</feature>
<keyword evidence="12" id="KW-1185">Reference proteome</keyword>
<dbReference type="GO" id="GO:0000271">
    <property type="term" value="P:polysaccharide biosynthetic process"/>
    <property type="evidence" value="ECO:0007669"/>
    <property type="project" value="InterPro"/>
</dbReference>
<evidence type="ECO:0000256" key="6">
    <source>
        <dbReference type="ARBA" id="ARBA00022692"/>
    </source>
</evidence>
<evidence type="ECO:0000256" key="7">
    <source>
        <dbReference type="ARBA" id="ARBA00022989"/>
    </source>
</evidence>
<evidence type="ECO:0000256" key="2">
    <source>
        <dbReference type="ARBA" id="ARBA00004236"/>
    </source>
</evidence>
<comment type="subcellular location">
    <subcellularLocation>
        <location evidence="2">Cell membrane</location>
    </subcellularLocation>
    <subcellularLocation>
        <location evidence="1">Membrane</location>
        <topology evidence="1">Multi-pass membrane protein</topology>
    </subcellularLocation>
</comment>
<dbReference type="Gene3D" id="3.40.50.720">
    <property type="entry name" value="NAD(P)-binding Rossmann-like Domain"/>
    <property type="match status" value="1"/>
</dbReference>